<dbReference type="InterPro" id="IPR020966">
    <property type="entry name" value="ALMT"/>
</dbReference>
<sequence>MASLEFSEALPFTVFASLLVEMVVWQDMVIEEVKELDRAANFREFTKHGYLTIDLSSNEKMIKPNVVSLDSHTIFTATK</sequence>
<proteinExistence type="predicted"/>
<reference evidence="5" key="1">
    <citation type="journal article" date="2021" name="bioRxiv">
        <title>Whole Genome Assembly and Annotation of Northern Wild Rice, Zizania palustris L., Supports a Whole Genome Duplication in the Zizania Genus.</title>
        <authorList>
            <person name="Haas M."/>
            <person name="Kono T."/>
            <person name="Macchietto M."/>
            <person name="Millas R."/>
            <person name="McGilp L."/>
            <person name="Shao M."/>
            <person name="Duquette J."/>
            <person name="Hirsch C.N."/>
            <person name="Kimball J."/>
        </authorList>
    </citation>
    <scope>NUCLEOTIDE SEQUENCE</scope>
    <source>
        <tissue evidence="5">Fresh leaf tissue</tissue>
    </source>
</reference>
<evidence type="ECO:0000256" key="4">
    <source>
        <dbReference type="ARBA" id="ARBA00023136"/>
    </source>
</evidence>
<dbReference type="AlphaFoldDB" id="A0A8J5W7B2"/>
<protein>
    <submittedName>
        <fullName evidence="5">Uncharacterized protein</fullName>
    </submittedName>
</protein>
<evidence type="ECO:0000256" key="3">
    <source>
        <dbReference type="ARBA" id="ARBA00022989"/>
    </source>
</evidence>
<keyword evidence="4" id="KW-0472">Membrane</keyword>
<reference evidence="5" key="2">
    <citation type="submission" date="2021-02" db="EMBL/GenBank/DDBJ databases">
        <authorList>
            <person name="Kimball J.A."/>
            <person name="Haas M.W."/>
            <person name="Macchietto M."/>
            <person name="Kono T."/>
            <person name="Duquette J."/>
            <person name="Shao M."/>
        </authorList>
    </citation>
    <scope>NUCLEOTIDE SEQUENCE</scope>
    <source>
        <tissue evidence="5">Fresh leaf tissue</tissue>
    </source>
</reference>
<gene>
    <name evidence="5" type="ORF">GUJ93_ZPchr0010g10818</name>
</gene>
<evidence type="ECO:0000313" key="5">
    <source>
        <dbReference type="EMBL" id="KAG8084323.1"/>
    </source>
</evidence>
<comment type="caution">
    <text evidence="5">The sequence shown here is derived from an EMBL/GenBank/DDBJ whole genome shotgun (WGS) entry which is preliminary data.</text>
</comment>
<keyword evidence="6" id="KW-1185">Reference proteome</keyword>
<keyword evidence="2" id="KW-0812">Transmembrane</keyword>
<evidence type="ECO:0000256" key="1">
    <source>
        <dbReference type="ARBA" id="ARBA00004141"/>
    </source>
</evidence>
<evidence type="ECO:0000313" key="6">
    <source>
        <dbReference type="Proteomes" id="UP000729402"/>
    </source>
</evidence>
<dbReference type="EMBL" id="JAAALK010000082">
    <property type="protein sequence ID" value="KAG8084323.1"/>
    <property type="molecule type" value="Genomic_DNA"/>
</dbReference>
<dbReference type="OrthoDB" id="68611at2759"/>
<keyword evidence="3" id="KW-1133">Transmembrane helix</keyword>
<organism evidence="5 6">
    <name type="scientific">Zizania palustris</name>
    <name type="common">Northern wild rice</name>
    <dbReference type="NCBI Taxonomy" id="103762"/>
    <lineage>
        <taxon>Eukaryota</taxon>
        <taxon>Viridiplantae</taxon>
        <taxon>Streptophyta</taxon>
        <taxon>Embryophyta</taxon>
        <taxon>Tracheophyta</taxon>
        <taxon>Spermatophyta</taxon>
        <taxon>Magnoliopsida</taxon>
        <taxon>Liliopsida</taxon>
        <taxon>Poales</taxon>
        <taxon>Poaceae</taxon>
        <taxon>BOP clade</taxon>
        <taxon>Oryzoideae</taxon>
        <taxon>Oryzeae</taxon>
        <taxon>Zizaniinae</taxon>
        <taxon>Zizania</taxon>
    </lineage>
</organism>
<evidence type="ECO:0000256" key="2">
    <source>
        <dbReference type="ARBA" id="ARBA00022692"/>
    </source>
</evidence>
<dbReference type="Proteomes" id="UP000729402">
    <property type="component" value="Unassembled WGS sequence"/>
</dbReference>
<accession>A0A8J5W7B2</accession>
<dbReference type="GO" id="GO:0015743">
    <property type="term" value="P:malate transport"/>
    <property type="evidence" value="ECO:0007669"/>
    <property type="project" value="InterPro"/>
</dbReference>
<comment type="subcellular location">
    <subcellularLocation>
        <location evidence="1">Membrane</location>
        <topology evidence="1">Multi-pass membrane protein</topology>
    </subcellularLocation>
</comment>
<dbReference type="Pfam" id="PF11744">
    <property type="entry name" value="ALMT"/>
    <property type="match status" value="1"/>
</dbReference>
<dbReference type="GO" id="GO:0016020">
    <property type="term" value="C:membrane"/>
    <property type="evidence" value="ECO:0007669"/>
    <property type="project" value="UniProtKB-SubCell"/>
</dbReference>
<name>A0A8J5W7B2_ZIZPA</name>